<dbReference type="InterPro" id="IPR036047">
    <property type="entry name" value="F-box-like_dom_sf"/>
</dbReference>
<keyword evidence="5" id="KW-1185">Reference proteome</keyword>
<dbReference type="SMART" id="SM00256">
    <property type="entry name" value="FBOX"/>
    <property type="match status" value="1"/>
</dbReference>
<organism evidence="4 5">
    <name type="scientific">Helobdella robusta</name>
    <name type="common">Californian leech</name>
    <dbReference type="NCBI Taxonomy" id="6412"/>
    <lineage>
        <taxon>Eukaryota</taxon>
        <taxon>Metazoa</taxon>
        <taxon>Spiralia</taxon>
        <taxon>Lophotrochozoa</taxon>
        <taxon>Annelida</taxon>
        <taxon>Clitellata</taxon>
        <taxon>Hirudinea</taxon>
        <taxon>Rhynchobdellida</taxon>
        <taxon>Glossiphoniidae</taxon>
        <taxon>Helobdella</taxon>
    </lineage>
</organism>
<dbReference type="Pfam" id="PF12937">
    <property type="entry name" value="F-box-like"/>
    <property type="match status" value="1"/>
</dbReference>
<dbReference type="SUPFAM" id="SSF81383">
    <property type="entry name" value="F-box domain"/>
    <property type="match status" value="1"/>
</dbReference>
<accession>T1FBG3</accession>
<dbReference type="InParanoid" id="T1FBG3"/>
<evidence type="ECO:0000313" key="3">
    <source>
        <dbReference type="EMBL" id="ESN98054.1"/>
    </source>
</evidence>
<gene>
    <name evidence="4" type="primary">20206162</name>
    <name evidence="3" type="ORF">HELRODRAFT_177285</name>
</gene>
<dbReference type="Gene3D" id="1.20.1280.50">
    <property type="match status" value="1"/>
</dbReference>
<dbReference type="OrthoDB" id="3219396at2759"/>
<name>T1FBG3_HELRO</name>
<dbReference type="EMBL" id="AMQM01005997">
    <property type="status" value="NOT_ANNOTATED_CDS"/>
    <property type="molecule type" value="Genomic_DNA"/>
</dbReference>
<evidence type="ECO:0000313" key="4">
    <source>
        <dbReference type="EnsemblMetazoa" id="HelroP177285"/>
    </source>
</evidence>
<dbReference type="PROSITE" id="PS50181">
    <property type="entry name" value="FBOX"/>
    <property type="match status" value="1"/>
</dbReference>
<dbReference type="PANTHER" id="PTHR46731">
    <property type="entry name" value="F-BOX ONLY PROTEIN 15"/>
    <property type="match status" value="1"/>
</dbReference>
<evidence type="ECO:0000313" key="5">
    <source>
        <dbReference type="Proteomes" id="UP000015101"/>
    </source>
</evidence>
<evidence type="ECO:0000259" key="2">
    <source>
        <dbReference type="PROSITE" id="PS50181"/>
    </source>
</evidence>
<dbReference type="HOGENOM" id="CLU_496349_0_0_1"/>
<reference evidence="3 5" key="2">
    <citation type="journal article" date="2013" name="Nature">
        <title>Insights into bilaterian evolution from three spiralian genomes.</title>
        <authorList>
            <person name="Simakov O."/>
            <person name="Marletaz F."/>
            <person name="Cho S.J."/>
            <person name="Edsinger-Gonzales E."/>
            <person name="Havlak P."/>
            <person name="Hellsten U."/>
            <person name="Kuo D.H."/>
            <person name="Larsson T."/>
            <person name="Lv J."/>
            <person name="Arendt D."/>
            <person name="Savage R."/>
            <person name="Osoegawa K."/>
            <person name="de Jong P."/>
            <person name="Grimwood J."/>
            <person name="Chapman J.A."/>
            <person name="Shapiro H."/>
            <person name="Aerts A."/>
            <person name="Otillar R.P."/>
            <person name="Terry A.Y."/>
            <person name="Boore J.L."/>
            <person name="Grigoriev I.V."/>
            <person name="Lindberg D.R."/>
            <person name="Seaver E.C."/>
            <person name="Weisblat D.A."/>
            <person name="Putnam N.H."/>
            <person name="Rokhsar D.S."/>
        </authorList>
    </citation>
    <scope>NUCLEOTIDE SEQUENCE</scope>
</reference>
<evidence type="ECO:0000256" key="1">
    <source>
        <dbReference type="SAM" id="MobiDB-lite"/>
    </source>
</evidence>
<dbReference type="PANTHER" id="PTHR46731:SF1">
    <property type="entry name" value="F-BOX ONLY PROTEIN 15"/>
    <property type="match status" value="1"/>
</dbReference>
<reference evidence="4" key="3">
    <citation type="submission" date="2015-06" db="UniProtKB">
        <authorList>
            <consortium name="EnsemblMetazoa"/>
        </authorList>
    </citation>
    <scope>IDENTIFICATION</scope>
</reference>
<feature type="compositionally biased region" description="Polar residues" evidence="1">
    <location>
        <begin position="1"/>
        <end position="10"/>
    </location>
</feature>
<dbReference type="GeneID" id="20206162"/>
<dbReference type="EMBL" id="KB097222">
    <property type="protein sequence ID" value="ESN98054.1"/>
    <property type="molecule type" value="Genomic_DNA"/>
</dbReference>
<sequence>MSQKHPSGKQSPPKKQRSRYENKMGMPLTKSLSTRESKQKKLSIRSREKHSLAALDDRKAAAPKLDELSDQLLLKIFSYLKVTDLMKMFFINKHFNALAHNNNLWQKQYMIHIGKLEYKRSVMKSSQYAFGLTKGKDYWKKLFYTEICSRHIAAPEYFKWKMFDRVLELPSNAMSYLERNDVCWMMYFVTEDGIEGKGLENSETVIFRGSLSIKWQRSRMPNVDGLKEIRIYAIVPVFRDKAGKSISMRPYKRFFFVSQPFETGFQHWLATSTPVNESMQDLSLYTLPCGLKLAMWKYNLELVFVVFSIHWHKLITHFYNCSREIYVGRDDDIVPNSPPFKNRPSYNAEQPKETEKLKLRNELTSVPVKEIDTMNISNLSNYKCAVDLRTNQSNLWFKYFPRLVTNLAQAKKVIKFQLVEHSKPDKPDGQNYLLKHNNITYNWNVGKVSGELWNLCELDVTFYDSRDNENLTKPGPTPGGAGGTGGTGGIGTMAALPADHPKKVIEYEEDKMGLFRTILIWDEKAQKHRISEMMIFVNIAVVTGVKNEN</sequence>
<reference evidence="5" key="1">
    <citation type="submission" date="2012-12" db="EMBL/GenBank/DDBJ databases">
        <authorList>
            <person name="Hellsten U."/>
            <person name="Grimwood J."/>
            <person name="Chapman J.A."/>
            <person name="Shapiro H."/>
            <person name="Aerts A."/>
            <person name="Otillar R.P."/>
            <person name="Terry A.Y."/>
            <person name="Boore J.L."/>
            <person name="Simakov O."/>
            <person name="Marletaz F."/>
            <person name="Cho S.-J."/>
            <person name="Edsinger-Gonzales E."/>
            <person name="Havlak P."/>
            <person name="Kuo D.-H."/>
            <person name="Larsson T."/>
            <person name="Lv J."/>
            <person name="Arendt D."/>
            <person name="Savage R."/>
            <person name="Osoegawa K."/>
            <person name="de Jong P."/>
            <person name="Lindberg D.R."/>
            <person name="Seaver E.C."/>
            <person name="Weisblat D.A."/>
            <person name="Putnam N.H."/>
            <person name="Grigoriev I.V."/>
            <person name="Rokhsar D.S."/>
        </authorList>
    </citation>
    <scope>NUCLEOTIDE SEQUENCE</scope>
</reference>
<dbReference type="CTD" id="20206162"/>
<feature type="compositionally biased region" description="Basic and acidic residues" evidence="1">
    <location>
        <begin position="33"/>
        <end position="48"/>
    </location>
</feature>
<feature type="compositionally biased region" description="Gly residues" evidence="1">
    <location>
        <begin position="478"/>
        <end position="491"/>
    </location>
</feature>
<dbReference type="Proteomes" id="UP000015101">
    <property type="component" value="Unassembled WGS sequence"/>
</dbReference>
<dbReference type="InterPro" id="IPR001810">
    <property type="entry name" value="F-box_dom"/>
</dbReference>
<dbReference type="RefSeq" id="XP_009023753.1">
    <property type="nucleotide sequence ID" value="XM_009025505.1"/>
</dbReference>
<feature type="domain" description="F-box" evidence="2">
    <location>
        <begin position="62"/>
        <end position="108"/>
    </location>
</feature>
<feature type="region of interest" description="Disordered" evidence="1">
    <location>
        <begin position="469"/>
        <end position="493"/>
    </location>
</feature>
<dbReference type="GO" id="GO:0019005">
    <property type="term" value="C:SCF ubiquitin ligase complex"/>
    <property type="evidence" value="ECO:0000318"/>
    <property type="project" value="GO_Central"/>
</dbReference>
<dbReference type="STRING" id="6412.T1FBG3"/>
<dbReference type="KEGG" id="hro:HELRODRAFT_177285"/>
<dbReference type="EnsemblMetazoa" id="HelroT177285">
    <property type="protein sequence ID" value="HelroP177285"/>
    <property type="gene ID" value="HelroG177285"/>
</dbReference>
<proteinExistence type="predicted"/>
<dbReference type="AlphaFoldDB" id="T1FBG3"/>
<feature type="region of interest" description="Disordered" evidence="1">
    <location>
        <begin position="1"/>
        <end position="48"/>
    </location>
</feature>
<protein>
    <recommendedName>
        <fullName evidence="2">F-box domain-containing protein</fullName>
    </recommendedName>
</protein>